<protein>
    <submittedName>
        <fullName evidence="1">ATP-binding protein</fullName>
    </submittedName>
</protein>
<dbReference type="AlphaFoldDB" id="A0AAU1ZZQ0"/>
<dbReference type="Gene3D" id="3.30.565.10">
    <property type="entry name" value="Histidine kinase-like ATPase, C-terminal domain"/>
    <property type="match status" value="1"/>
</dbReference>
<dbReference type="InterPro" id="IPR036890">
    <property type="entry name" value="HATPase_C_sf"/>
</dbReference>
<accession>A0AAU1ZZQ0</accession>
<reference evidence="1" key="1">
    <citation type="submission" date="2022-10" db="EMBL/GenBank/DDBJ databases">
        <title>The complete genomes of actinobacterial strains from the NBC collection.</title>
        <authorList>
            <person name="Joergensen T.S."/>
            <person name="Alvarez Arevalo M."/>
            <person name="Sterndorff E.B."/>
            <person name="Faurdal D."/>
            <person name="Vuksanovic O."/>
            <person name="Mourched A.-S."/>
            <person name="Charusanti P."/>
            <person name="Shaw S."/>
            <person name="Blin K."/>
            <person name="Weber T."/>
        </authorList>
    </citation>
    <scope>NUCLEOTIDE SEQUENCE</scope>
    <source>
        <strain evidence="1">NBC_00093</strain>
    </source>
</reference>
<keyword evidence="1" id="KW-0067">ATP-binding</keyword>
<sequence>MTEQFDASTRVQASPEKRFFIGMLVKDIELLPAILDLVDNSVDGARRLRGDGPYDSLEVNISINAECFEISDNCGGIPLDIARDYAFRFGRPQSVKGTEGSVGQFGVGMKRALFKLGNQFTVDSRANNTHFTLSVDVEEWAQQAGPDWSFTLSHVDENYDPEGDQPRGTHIVVKDLHDTVSEDFASSQTVGNLRYQLRLRHRDAMDRGMRIVLQGEAVTPFVPQLQQSDAVHPLFRQLTLNEDEKPVNVKIYAGVTHVGGPEEDDQAEMIPRERDAGWYVFCNNRLLIAADRTTLTGWGDGLPGYHPQYRRFRGYVFIDSAYNELLPWNTTKTGVDQDSRVWRRISAEIKQAGSEVIQMLNRVKSERQNAELPEDRPIAQALTRAKPVRLRDISPSPRFNYPVPKVVTAVRPNMRKIQYSVEKRQYEAVAEALNTTQVAEVGRRTFEFFYRNQVGDDQ</sequence>
<dbReference type="GO" id="GO:0005524">
    <property type="term" value="F:ATP binding"/>
    <property type="evidence" value="ECO:0007669"/>
    <property type="project" value="UniProtKB-KW"/>
</dbReference>
<proteinExistence type="predicted"/>
<name>A0AAU1ZZQ0_9ACTN</name>
<evidence type="ECO:0000313" key="1">
    <source>
        <dbReference type="EMBL" id="WTT17853.1"/>
    </source>
</evidence>
<gene>
    <name evidence="1" type="ORF">OHA22_21040</name>
</gene>
<organism evidence="1">
    <name type="scientific">Streptomyces sp. NBC_00093</name>
    <dbReference type="NCBI Taxonomy" id="2975649"/>
    <lineage>
        <taxon>Bacteria</taxon>
        <taxon>Bacillati</taxon>
        <taxon>Actinomycetota</taxon>
        <taxon>Actinomycetes</taxon>
        <taxon>Kitasatosporales</taxon>
        <taxon>Streptomycetaceae</taxon>
        <taxon>Streptomyces</taxon>
    </lineage>
</organism>
<dbReference type="SUPFAM" id="SSF55874">
    <property type="entry name" value="ATPase domain of HSP90 chaperone/DNA topoisomerase II/histidine kinase"/>
    <property type="match status" value="1"/>
</dbReference>
<dbReference type="EMBL" id="CP108222">
    <property type="protein sequence ID" value="WTT17853.1"/>
    <property type="molecule type" value="Genomic_DNA"/>
</dbReference>
<dbReference type="Pfam" id="PF13589">
    <property type="entry name" value="HATPase_c_3"/>
    <property type="match status" value="1"/>
</dbReference>
<keyword evidence="1" id="KW-0547">Nucleotide-binding</keyword>